<sequence length="106" mass="12330">MYDIIEFAIKTIELLLKNPVEFSSMIVISGSCFALAYWRLHRRYKKRIANLSETVVALYDSEAVALELLKESDTGVSKQLLRKLAFNKSQMTTKVYRYKALNYLKK</sequence>
<accession>A0A1W6UFB0</accession>
<organism evidence="2">
    <name type="scientific">Vibrio alginolyticus</name>
    <dbReference type="NCBI Taxonomy" id="663"/>
    <lineage>
        <taxon>Bacteria</taxon>
        <taxon>Pseudomonadati</taxon>
        <taxon>Pseudomonadota</taxon>
        <taxon>Gammaproteobacteria</taxon>
        <taxon>Vibrionales</taxon>
        <taxon>Vibrionaceae</taxon>
        <taxon>Vibrio</taxon>
    </lineage>
</organism>
<dbReference type="AlphaFoldDB" id="A0A1W6UFB0"/>
<name>A0A1W6UFB0_VIBAL</name>
<proteinExistence type="predicted"/>
<evidence type="ECO:0000256" key="1">
    <source>
        <dbReference type="SAM" id="Phobius"/>
    </source>
</evidence>
<reference evidence="2" key="1">
    <citation type="submission" date="2016-10" db="EMBL/GenBank/DDBJ databases">
        <title>The High Quality Genome of Vibrio alginolyticus K01M1.</title>
        <authorList>
            <person name="Wendling C."/>
            <person name="Chibani C.M."/>
            <person name="Hertel R."/>
            <person name="Sproer C."/>
            <person name="Bunk B."/>
            <person name="Overmann J."/>
            <person name="Roth O."/>
            <person name="Liesegang H."/>
        </authorList>
    </citation>
    <scope>NUCLEOTIDE SEQUENCE</scope>
    <source>
        <strain evidence="2">K05K4</strain>
        <plasmid evidence="2">pL289</plasmid>
    </source>
</reference>
<geneLocation type="plasmid" evidence="2">
    <name>pL289</name>
</geneLocation>
<keyword evidence="1" id="KW-1133">Transmembrane helix</keyword>
<evidence type="ECO:0000313" key="2">
    <source>
        <dbReference type="EMBL" id="ARP21689.1"/>
    </source>
</evidence>
<dbReference type="EMBL" id="CP017904">
    <property type="protein sequence ID" value="ARP21689.1"/>
    <property type="molecule type" value="Genomic_DNA"/>
</dbReference>
<keyword evidence="2" id="KW-0614">Plasmid</keyword>
<dbReference type="RefSeq" id="WP_086048373.1">
    <property type="nucleotide sequence ID" value="NZ_CP017893.1"/>
</dbReference>
<keyword evidence="1" id="KW-0472">Membrane</keyword>
<keyword evidence="1" id="KW-0812">Transmembrane</keyword>
<gene>
    <name evidence="2" type="ORF">K05K4_49800</name>
</gene>
<protein>
    <submittedName>
        <fullName evidence="2">Uncharacterized protein</fullName>
    </submittedName>
</protein>
<feature type="transmembrane region" description="Helical" evidence="1">
    <location>
        <begin position="20"/>
        <end position="38"/>
    </location>
</feature>